<dbReference type="Proteomes" id="UP001501822">
    <property type="component" value="Unassembled WGS sequence"/>
</dbReference>
<proteinExistence type="predicted"/>
<dbReference type="RefSeq" id="WP_343886416.1">
    <property type="nucleotide sequence ID" value="NZ_BAAABM010000054.1"/>
</dbReference>
<gene>
    <name evidence="1" type="ORF">GCM10010151_58030</name>
</gene>
<sequence length="105" mass="11608">MPDQNHVDAALGSLSVGGHERAGLRVVPFPHTVAADWSDARRQETSSRSGPMPYAILQVSGWADGRTMPELADAEPFRHADTLLDHLSEFFVHTERPCEERGVRC</sequence>
<dbReference type="EMBL" id="BAAABM010000054">
    <property type="protein sequence ID" value="GAA0360591.1"/>
    <property type="molecule type" value="Genomic_DNA"/>
</dbReference>
<comment type="caution">
    <text evidence="1">The sequence shown here is derived from an EMBL/GenBank/DDBJ whole genome shotgun (WGS) entry which is preliminary data.</text>
</comment>
<evidence type="ECO:0000313" key="2">
    <source>
        <dbReference type="Proteomes" id="UP001501822"/>
    </source>
</evidence>
<reference evidence="1 2" key="1">
    <citation type="journal article" date="2019" name="Int. J. Syst. Evol. Microbiol.">
        <title>The Global Catalogue of Microorganisms (GCM) 10K type strain sequencing project: providing services to taxonomists for standard genome sequencing and annotation.</title>
        <authorList>
            <consortium name="The Broad Institute Genomics Platform"/>
            <consortium name="The Broad Institute Genome Sequencing Center for Infectious Disease"/>
            <person name="Wu L."/>
            <person name="Ma J."/>
        </authorList>
    </citation>
    <scope>NUCLEOTIDE SEQUENCE [LARGE SCALE GENOMIC DNA]</scope>
    <source>
        <strain evidence="1 2">JCM 3146</strain>
    </source>
</reference>
<organism evidence="1 2">
    <name type="scientific">Actinoallomurus spadix</name>
    <dbReference type="NCBI Taxonomy" id="79912"/>
    <lineage>
        <taxon>Bacteria</taxon>
        <taxon>Bacillati</taxon>
        <taxon>Actinomycetota</taxon>
        <taxon>Actinomycetes</taxon>
        <taxon>Streptosporangiales</taxon>
        <taxon>Thermomonosporaceae</taxon>
        <taxon>Actinoallomurus</taxon>
    </lineage>
</organism>
<keyword evidence="2" id="KW-1185">Reference proteome</keyword>
<accession>A0ABN0XD06</accession>
<protein>
    <submittedName>
        <fullName evidence="1">Uncharacterized protein</fullName>
    </submittedName>
</protein>
<name>A0ABN0XD06_9ACTN</name>
<evidence type="ECO:0000313" key="1">
    <source>
        <dbReference type="EMBL" id="GAA0360591.1"/>
    </source>
</evidence>